<feature type="compositionally biased region" description="Low complexity" evidence="1">
    <location>
        <begin position="104"/>
        <end position="122"/>
    </location>
</feature>
<feature type="compositionally biased region" description="Polar residues" evidence="1">
    <location>
        <begin position="1"/>
        <end position="12"/>
    </location>
</feature>
<keyword evidence="3" id="KW-1185">Reference proteome</keyword>
<organism evidence="2 3">
    <name type="scientific">Recurvomyces mirabilis</name>
    <dbReference type="NCBI Taxonomy" id="574656"/>
    <lineage>
        <taxon>Eukaryota</taxon>
        <taxon>Fungi</taxon>
        <taxon>Dikarya</taxon>
        <taxon>Ascomycota</taxon>
        <taxon>Pezizomycotina</taxon>
        <taxon>Dothideomycetes</taxon>
        <taxon>Dothideomycetidae</taxon>
        <taxon>Mycosphaerellales</taxon>
        <taxon>Teratosphaeriaceae</taxon>
        <taxon>Recurvomyces</taxon>
    </lineage>
</organism>
<evidence type="ECO:0000313" key="2">
    <source>
        <dbReference type="EMBL" id="KAK3669432.1"/>
    </source>
</evidence>
<dbReference type="EMBL" id="JAUTXT010000085">
    <property type="protein sequence ID" value="KAK3669432.1"/>
    <property type="molecule type" value="Genomic_DNA"/>
</dbReference>
<feature type="region of interest" description="Disordered" evidence="1">
    <location>
        <begin position="266"/>
        <end position="299"/>
    </location>
</feature>
<dbReference type="AlphaFoldDB" id="A0AAE0TPL4"/>
<feature type="compositionally biased region" description="Basic and acidic residues" evidence="1">
    <location>
        <begin position="286"/>
        <end position="299"/>
    </location>
</feature>
<sequence length="299" mass="32845">MPPRSTSGSDGHSNPGYVESADARYVTQPPYSFANLQTQPYQYPIHRYMGNVEDGRIQAVSASGSSFPARADSVPRVFERGGSETASVTATVGSSRTSTWGSVASSSDAPPLSTSSTAPSTISEDDSESSPTHRYHLPDEDSGDEVEETVLQCPYGVLGCRKTTTDYGAFEMHCKSHFRGNLPKWADCPFASCEWSTTERSGDLAWNARARHIMSHRTQRETAVRPVVSRHEHILHLWRLGLVSNGEQQHLRRGVALESAPALMQAAGAERTPERERLRAARRAAVARDPRGRQDRDGY</sequence>
<evidence type="ECO:0000256" key="1">
    <source>
        <dbReference type="SAM" id="MobiDB-lite"/>
    </source>
</evidence>
<name>A0AAE0TPL4_9PEZI</name>
<reference evidence="2" key="1">
    <citation type="submission" date="2023-07" db="EMBL/GenBank/DDBJ databases">
        <title>Black Yeasts Isolated from many extreme environments.</title>
        <authorList>
            <person name="Coleine C."/>
            <person name="Stajich J.E."/>
            <person name="Selbmann L."/>
        </authorList>
    </citation>
    <scope>NUCLEOTIDE SEQUENCE</scope>
    <source>
        <strain evidence="2">CCFEE 5485</strain>
    </source>
</reference>
<proteinExistence type="predicted"/>
<evidence type="ECO:0000313" key="3">
    <source>
        <dbReference type="Proteomes" id="UP001274830"/>
    </source>
</evidence>
<feature type="compositionally biased region" description="Polar residues" evidence="1">
    <location>
        <begin position="84"/>
        <end position="103"/>
    </location>
</feature>
<protein>
    <submittedName>
        <fullName evidence="2">Uncharacterized protein</fullName>
    </submittedName>
</protein>
<comment type="caution">
    <text evidence="2">The sequence shown here is derived from an EMBL/GenBank/DDBJ whole genome shotgun (WGS) entry which is preliminary data.</text>
</comment>
<feature type="region of interest" description="Disordered" evidence="1">
    <location>
        <begin position="1"/>
        <end position="23"/>
    </location>
</feature>
<accession>A0AAE0TPL4</accession>
<dbReference type="Proteomes" id="UP001274830">
    <property type="component" value="Unassembled WGS sequence"/>
</dbReference>
<feature type="region of interest" description="Disordered" evidence="1">
    <location>
        <begin position="64"/>
        <end position="146"/>
    </location>
</feature>
<gene>
    <name evidence="2" type="ORF">LTR78_010692</name>
</gene>